<dbReference type="PROSITE" id="PS51123">
    <property type="entry name" value="OMPA_2"/>
    <property type="match status" value="1"/>
</dbReference>
<evidence type="ECO:0000256" key="5">
    <source>
        <dbReference type="SAM" id="MobiDB-lite"/>
    </source>
</evidence>
<keyword evidence="3" id="KW-0998">Cell outer membrane</keyword>
<keyword evidence="2 4" id="KW-0472">Membrane</keyword>
<dbReference type="PRINTS" id="PR01021">
    <property type="entry name" value="OMPADOMAIN"/>
</dbReference>
<feature type="domain" description="OmpA-like" evidence="6">
    <location>
        <begin position="339"/>
        <end position="464"/>
    </location>
</feature>
<dbReference type="Proteomes" id="UP000244940">
    <property type="component" value="Unassembled WGS sequence"/>
</dbReference>
<gene>
    <name evidence="7" type="ORF">C4N9_05965</name>
</gene>
<dbReference type="Pfam" id="PF00691">
    <property type="entry name" value="OmpA"/>
    <property type="match status" value="1"/>
</dbReference>
<proteinExistence type="predicted"/>
<comment type="caution">
    <text evidence="7">The sequence shown here is derived from an EMBL/GenBank/DDBJ whole genome shotgun (WGS) entry which is preliminary data.</text>
</comment>
<evidence type="ECO:0000313" key="8">
    <source>
        <dbReference type="Proteomes" id="UP000244940"/>
    </source>
</evidence>
<evidence type="ECO:0000256" key="2">
    <source>
        <dbReference type="ARBA" id="ARBA00023136"/>
    </source>
</evidence>
<comment type="subcellular location">
    <subcellularLocation>
        <location evidence="1">Cell outer membrane</location>
    </subcellularLocation>
</comment>
<dbReference type="Gene3D" id="3.30.1330.60">
    <property type="entry name" value="OmpA-like domain"/>
    <property type="match status" value="1"/>
</dbReference>
<dbReference type="InterPro" id="IPR006665">
    <property type="entry name" value="OmpA-like"/>
</dbReference>
<keyword evidence="8" id="KW-1185">Reference proteome</keyword>
<dbReference type="SUPFAM" id="SSF103088">
    <property type="entry name" value="OmpA-like"/>
    <property type="match status" value="1"/>
</dbReference>
<dbReference type="PANTHER" id="PTHR30329:SF21">
    <property type="entry name" value="LIPOPROTEIN YIAD-RELATED"/>
    <property type="match status" value="1"/>
</dbReference>
<dbReference type="InterPro" id="IPR050330">
    <property type="entry name" value="Bact_OuterMem_StrucFunc"/>
</dbReference>
<name>A0A2U2CEI2_9RHOB</name>
<evidence type="ECO:0000256" key="4">
    <source>
        <dbReference type="PROSITE-ProRule" id="PRU00473"/>
    </source>
</evidence>
<sequence length="466" mass="49805">METRPQPESVEALEGMLGGDNAGQEPPRRAPDPGEAQMGTLPEAIQGAQPADQAGDGSLPQGQSQGQAQSQTQGQARPNNAGGDSAAAQAAAGGEGDQSMAASGGDNGAVEEVTETVTEDSVRRSDETFEEARERRRARRAERRAQEQAGSQGDGTAGQQVRDREDDDDGIPDFLTGAVVGAAGALIVGSLLDDNREVVSTSDDRVVVRDQYGDLQVLRDDDAILRQPGSEVTTRRYQDGSSETIVQQPDGSQVVTVRNPEGRVVKRVVIAADGRRTVLFDDTVSVAAVDVSTLPEPNRTAAPQVDPGNEDALRAALLSETRLDRNFSLNQVRQIDRVRYLAPAVQVENITFETGSSAITPSEARELLALGELMTGLIEDNPNEVFLIEGHTDAVGSDVSNLTLSDRRAESVARALTEYFGVSPANMVLQGYGESDLRIQTESAERENRRVVVRRITPLLQSAQLQ</sequence>
<organism evidence="7 8">
    <name type="scientific">Pararhodobacter marinus</name>
    <dbReference type="NCBI Taxonomy" id="2184063"/>
    <lineage>
        <taxon>Bacteria</taxon>
        <taxon>Pseudomonadati</taxon>
        <taxon>Pseudomonadota</taxon>
        <taxon>Alphaproteobacteria</taxon>
        <taxon>Rhodobacterales</taxon>
        <taxon>Paracoccaceae</taxon>
        <taxon>Pararhodobacter</taxon>
    </lineage>
</organism>
<dbReference type="CDD" id="cd07185">
    <property type="entry name" value="OmpA_C-like"/>
    <property type="match status" value="1"/>
</dbReference>
<accession>A0A2U2CEI2</accession>
<dbReference type="InterPro" id="IPR036737">
    <property type="entry name" value="OmpA-like_sf"/>
</dbReference>
<feature type="region of interest" description="Disordered" evidence="5">
    <location>
        <begin position="1"/>
        <end position="173"/>
    </location>
</feature>
<dbReference type="InterPro" id="IPR006664">
    <property type="entry name" value="OMP_bac"/>
</dbReference>
<dbReference type="AlphaFoldDB" id="A0A2U2CEI2"/>
<evidence type="ECO:0000256" key="3">
    <source>
        <dbReference type="ARBA" id="ARBA00023237"/>
    </source>
</evidence>
<dbReference type="GO" id="GO:0009279">
    <property type="term" value="C:cell outer membrane"/>
    <property type="evidence" value="ECO:0007669"/>
    <property type="project" value="UniProtKB-SubCell"/>
</dbReference>
<feature type="compositionally biased region" description="Low complexity" evidence="5">
    <location>
        <begin position="61"/>
        <end position="92"/>
    </location>
</feature>
<protein>
    <recommendedName>
        <fullName evidence="6">OmpA-like domain-containing protein</fullName>
    </recommendedName>
</protein>
<evidence type="ECO:0000256" key="1">
    <source>
        <dbReference type="ARBA" id="ARBA00004442"/>
    </source>
</evidence>
<reference evidence="7 8" key="1">
    <citation type="submission" date="2018-05" db="EMBL/GenBank/DDBJ databases">
        <title>Pararhodobacter marina sp. nov., isolated from deep-sea water of the Indian Ocean.</title>
        <authorList>
            <person name="Lai Q.Sr."/>
            <person name="Liu X."/>
            <person name="Shao Z."/>
        </authorList>
    </citation>
    <scope>NUCLEOTIDE SEQUENCE [LARGE SCALE GENOMIC DNA]</scope>
    <source>
        <strain evidence="7 8">CIC4N-9</strain>
    </source>
</reference>
<dbReference type="PANTHER" id="PTHR30329">
    <property type="entry name" value="STATOR ELEMENT OF FLAGELLAR MOTOR COMPLEX"/>
    <property type="match status" value="1"/>
</dbReference>
<evidence type="ECO:0000313" key="7">
    <source>
        <dbReference type="EMBL" id="PWE30241.1"/>
    </source>
</evidence>
<feature type="compositionally biased region" description="Basic and acidic residues" evidence="5">
    <location>
        <begin position="120"/>
        <end position="134"/>
    </location>
</feature>
<dbReference type="EMBL" id="QEYD01000003">
    <property type="protein sequence ID" value="PWE30241.1"/>
    <property type="molecule type" value="Genomic_DNA"/>
</dbReference>
<evidence type="ECO:0000259" key="6">
    <source>
        <dbReference type="PROSITE" id="PS51123"/>
    </source>
</evidence>